<evidence type="ECO:0000256" key="1">
    <source>
        <dbReference type="SAM" id="SignalP"/>
    </source>
</evidence>
<feature type="signal peptide" evidence="1">
    <location>
        <begin position="1"/>
        <end position="38"/>
    </location>
</feature>
<sequence length="362" mass="40053">MKEKKNLHSLLFNLDFITMKKKLLYAFSAFLLSGSMMAQEVDITPSRYKFSNQPAGPFTINYVNAGANPPASLAAVVDNFDNGFLMLAGGPAVYTGNGCPAQAAVQAGVNVVDLGGTVGKVLCINGASSKYDNAPKMSTSVANLGWFNLNFYTDKKTTPINQKIRVRLVFSLYQNVIDQTNSMMKFYCSTYSNNVNPVNDNNVHVMFRSYDFCKRYEDDPNEPETDEFGNAFYDPTRWMLYEFDTTVPEESGNPTRLKMEIQSSYPTSAFLFKEISFVTNPTGDPQQRIIKTYTPGLTSAISKIESLPYTINGNNVTFVENTKIYTITGALVNNAGANETITLNKGLYIAKTNGKSVKISIK</sequence>
<name>A0ABN6Z5G7_9BACE</name>
<accession>A0ABN6Z5G7</accession>
<protein>
    <recommendedName>
        <fullName evidence="4">T9SS C-terminal target domain-containing protein</fullName>
    </recommendedName>
</protein>
<dbReference type="Proteomes" id="UP001496674">
    <property type="component" value="Chromosome"/>
</dbReference>
<dbReference type="EMBL" id="AP028055">
    <property type="protein sequence ID" value="BEG99439.1"/>
    <property type="molecule type" value="Genomic_DNA"/>
</dbReference>
<evidence type="ECO:0000313" key="2">
    <source>
        <dbReference type="EMBL" id="BEG99439.1"/>
    </source>
</evidence>
<keyword evidence="3" id="KW-1185">Reference proteome</keyword>
<organism evidence="2 3">
    <name type="scientific">Bacteroides sedimenti</name>
    <dbReference type="NCBI Taxonomy" id="2136147"/>
    <lineage>
        <taxon>Bacteria</taxon>
        <taxon>Pseudomonadati</taxon>
        <taxon>Bacteroidota</taxon>
        <taxon>Bacteroidia</taxon>
        <taxon>Bacteroidales</taxon>
        <taxon>Bacteroidaceae</taxon>
        <taxon>Bacteroides</taxon>
    </lineage>
</organism>
<reference evidence="2 3" key="1">
    <citation type="submission" date="2023-04" db="EMBL/GenBank/DDBJ databases">
        <title>Draft genome sequence of acteroides sedimenti strain YN3PY1.</title>
        <authorList>
            <person name="Yoshida N."/>
        </authorList>
    </citation>
    <scope>NUCLEOTIDE SEQUENCE [LARGE SCALE GENOMIC DNA]</scope>
    <source>
        <strain evidence="2 3">YN3PY1</strain>
    </source>
</reference>
<keyword evidence="1" id="KW-0732">Signal</keyword>
<feature type="chain" id="PRO_5046137488" description="T9SS C-terminal target domain-containing protein" evidence="1">
    <location>
        <begin position="39"/>
        <end position="362"/>
    </location>
</feature>
<evidence type="ECO:0000313" key="3">
    <source>
        <dbReference type="Proteomes" id="UP001496674"/>
    </source>
</evidence>
<proteinExistence type="predicted"/>
<evidence type="ECO:0008006" key="4">
    <source>
        <dbReference type="Google" id="ProtNLM"/>
    </source>
</evidence>
<gene>
    <name evidence="2" type="ORF">BSYN_17040</name>
</gene>